<proteinExistence type="predicted"/>
<dbReference type="Proteomes" id="UP000286235">
    <property type="component" value="Unassembled WGS sequence"/>
</dbReference>
<dbReference type="AlphaFoldDB" id="A0A420VD17"/>
<reference evidence="1 2" key="1">
    <citation type="submission" date="2013-12" db="EMBL/GenBank/DDBJ databases">
        <title>Genome and proteome characterization of Caldibacillus debilis GB1 derived from a cellulolytic aero-tolerant co-culture.</title>
        <authorList>
            <person name="Wushke S.T."/>
            <person name="Zhang X."/>
            <person name="Fristensky B."/>
            <person name="Wilkins J.A."/>
            <person name="Levin D.B."/>
            <person name="Sparling R."/>
        </authorList>
    </citation>
    <scope>NUCLEOTIDE SEQUENCE [LARGE SCALE GENOMIC DNA]</scope>
    <source>
        <strain evidence="1 2">GB1</strain>
    </source>
</reference>
<name>A0A420VD17_9BACI</name>
<evidence type="ECO:0000313" key="1">
    <source>
        <dbReference type="EMBL" id="RKO61435.1"/>
    </source>
</evidence>
<organism evidence="1 2">
    <name type="scientific">Caldibacillus debilis GB1</name>
    <dbReference type="NCBI Taxonomy" id="1339248"/>
    <lineage>
        <taxon>Bacteria</taxon>
        <taxon>Bacillati</taxon>
        <taxon>Bacillota</taxon>
        <taxon>Bacilli</taxon>
        <taxon>Bacillales</taxon>
        <taxon>Bacillaceae</taxon>
        <taxon>Caldibacillus</taxon>
    </lineage>
</organism>
<protein>
    <submittedName>
        <fullName evidence="1">Uncharacterized protein</fullName>
    </submittedName>
</protein>
<accession>A0A420VD17</accession>
<gene>
    <name evidence="1" type="ORF">Cdeb_01384</name>
</gene>
<sequence length="94" mass="10825">MKNLNTAALSMNWKIIPGEKAIFHGLKRMMDIRRKQPAFSPYAPQKILELGDHVFALKRENEHTGESVYLVVNVRPNRQGKGRFGIKRRGFVYG</sequence>
<evidence type="ECO:0000313" key="2">
    <source>
        <dbReference type="Proteomes" id="UP000286235"/>
    </source>
</evidence>
<comment type="caution">
    <text evidence="1">The sequence shown here is derived from an EMBL/GenBank/DDBJ whole genome shotgun (WGS) entry which is preliminary data.</text>
</comment>
<keyword evidence="2" id="KW-1185">Reference proteome</keyword>
<dbReference type="EMBL" id="AZRV01000044">
    <property type="protein sequence ID" value="RKO61435.1"/>
    <property type="molecule type" value="Genomic_DNA"/>
</dbReference>